<protein>
    <submittedName>
        <fullName evidence="1">Uncharacterized protein</fullName>
    </submittedName>
</protein>
<proteinExistence type="predicted"/>
<name>A0ABZ2CBZ7_9BACI</name>
<evidence type="ECO:0000313" key="1">
    <source>
        <dbReference type="EMBL" id="WVX80573.1"/>
    </source>
</evidence>
<accession>A0ABZ2CBZ7</accession>
<gene>
    <name evidence="1" type="ORF">R4Z09_25570</name>
</gene>
<reference evidence="1 2" key="1">
    <citation type="submission" date="2023-10" db="EMBL/GenBank/DDBJ databases">
        <title>Niallia locisalis sp.nov. isolated from a salt pond sample.</title>
        <authorList>
            <person name="Li X.-J."/>
            <person name="Dong L."/>
        </authorList>
    </citation>
    <scope>NUCLEOTIDE SEQUENCE [LARGE SCALE GENOMIC DNA]</scope>
    <source>
        <strain evidence="1 2">DSM 29761</strain>
    </source>
</reference>
<dbReference type="Proteomes" id="UP001357223">
    <property type="component" value="Chromosome"/>
</dbReference>
<evidence type="ECO:0000313" key="2">
    <source>
        <dbReference type="Proteomes" id="UP001357223"/>
    </source>
</evidence>
<dbReference type="EMBL" id="CP137640">
    <property type="protein sequence ID" value="WVX80573.1"/>
    <property type="molecule type" value="Genomic_DNA"/>
</dbReference>
<sequence>MPSSLLFVNKLISKYFGPDLLKKVIDYVKEKVSKEKRYENARSKYNSTISSLEYVRWQSKILTKIYGDQPIVHLFGRNHMVVAHPSDGNIEYPFVKDDLHHFSMLKSVEIPEYRPDKTQMKYYNIMSSKIKKPNLIGFELDEYEVNHEGQISSFTANICQYRHTVITSHILEYEMYQLYKENRSIADASVEEILNNLPYRNKIHIGQSVQDVIIKGKNRHALMSVQMMIIYWDERSQCYKVPIIKRSEEVALKPNYWHIIPAGGFEIFEKEDMHNEHVIEENFDIQLALFRELLEELYNGRDFEDNEMGHDGNEIIYRNPVIEQLEKLLADKKAKIEFLGNTTDLTTLRPELSFLLVVDDQDFSKNTFEKNFEGAVIKSVKLDKLESMFKNDLLYPSSAGLLQLAIASSIFKEKGWDLGSVATSDQSLSKERITI</sequence>
<organism evidence="1 2">
    <name type="scientific">Niallia oryzisoli</name>
    <dbReference type="NCBI Taxonomy" id="1737571"/>
    <lineage>
        <taxon>Bacteria</taxon>
        <taxon>Bacillati</taxon>
        <taxon>Bacillota</taxon>
        <taxon>Bacilli</taxon>
        <taxon>Bacillales</taxon>
        <taxon>Bacillaceae</taxon>
        <taxon>Niallia</taxon>
    </lineage>
</organism>
<keyword evidence="2" id="KW-1185">Reference proteome</keyword>
<dbReference type="RefSeq" id="WP_338449504.1">
    <property type="nucleotide sequence ID" value="NZ_CP137640.1"/>
</dbReference>